<dbReference type="Gene3D" id="3.40.1440.10">
    <property type="entry name" value="GIY-YIG endonuclease"/>
    <property type="match status" value="1"/>
</dbReference>
<accession>A0A7Y7M5S9</accession>
<dbReference type="CDD" id="cd10451">
    <property type="entry name" value="GIY-YIG_LuxR_like"/>
    <property type="match status" value="1"/>
</dbReference>
<dbReference type="Proteomes" id="UP000534870">
    <property type="component" value="Unassembled WGS sequence"/>
</dbReference>
<dbReference type="AlphaFoldDB" id="A0A7Y7M5S9"/>
<name>A0A7Y7M5S9_9PROT</name>
<gene>
    <name evidence="1" type="ORF">HUK84_14080</name>
</gene>
<sequence>MDRMKRRESAREYKERKVVAGIYAMRCRPTNQVWVGDAPDLSTIENRIRFTLRLGTNPCTSLQQAWDVHGTDGLLFEIIEAVAPDAVQHLRNGDLKRRLEHWVRVLEATRM</sequence>
<protein>
    <submittedName>
        <fullName evidence="1">GIY-YIG nuclease family protein</fullName>
    </submittedName>
</protein>
<reference evidence="1 2" key="1">
    <citation type="submission" date="2020-06" db="EMBL/GenBank/DDBJ databases">
        <title>Description of novel acetic acid bacteria.</title>
        <authorList>
            <person name="Sombolestani A."/>
        </authorList>
    </citation>
    <scope>NUCLEOTIDE SEQUENCE [LARGE SCALE GENOMIC DNA]</scope>
    <source>
        <strain evidence="1 2">LMG 31431</strain>
    </source>
</reference>
<dbReference type="EMBL" id="JABXXP010000373">
    <property type="protein sequence ID" value="NVN12235.1"/>
    <property type="molecule type" value="Genomic_DNA"/>
</dbReference>
<dbReference type="InterPro" id="IPR035901">
    <property type="entry name" value="GIY-YIG_endonuc_sf"/>
</dbReference>
<dbReference type="RefSeq" id="WP_176640852.1">
    <property type="nucleotide sequence ID" value="NZ_JABXXP010000373.1"/>
</dbReference>
<comment type="caution">
    <text evidence="1">The sequence shown here is derived from an EMBL/GenBank/DDBJ whole genome shotgun (WGS) entry which is preliminary data.</text>
</comment>
<proteinExistence type="predicted"/>
<evidence type="ECO:0000313" key="2">
    <source>
        <dbReference type="Proteomes" id="UP000534870"/>
    </source>
</evidence>
<organism evidence="1 2">
    <name type="scientific">Nguyenibacter vanlangensis</name>
    <dbReference type="NCBI Taxonomy" id="1216886"/>
    <lineage>
        <taxon>Bacteria</taxon>
        <taxon>Pseudomonadati</taxon>
        <taxon>Pseudomonadota</taxon>
        <taxon>Alphaproteobacteria</taxon>
        <taxon>Acetobacterales</taxon>
        <taxon>Acetobacteraceae</taxon>
        <taxon>Nguyenibacter</taxon>
    </lineage>
</organism>
<evidence type="ECO:0000313" key="1">
    <source>
        <dbReference type="EMBL" id="NVN12235.1"/>
    </source>
</evidence>